<keyword evidence="3" id="KW-1185">Reference proteome</keyword>
<dbReference type="EMBL" id="LWSG01000046">
    <property type="protein sequence ID" value="OAS82192.1"/>
    <property type="molecule type" value="Genomic_DNA"/>
</dbReference>
<comment type="caution">
    <text evidence="2">The sequence shown here is derived from an EMBL/GenBank/DDBJ whole genome shotgun (WGS) entry which is preliminary data.</text>
</comment>
<feature type="transmembrane region" description="Helical" evidence="1">
    <location>
        <begin position="21"/>
        <end position="43"/>
    </location>
</feature>
<keyword evidence="1" id="KW-0812">Transmembrane</keyword>
<accession>A0A179SPD2</accession>
<sequence>MDATKNNPSKSKRGHRKETPLPLMLRALFFITIGILIVYIYYLSTEDQLLKQLIKMSSVIVTIFKSVPMPIFIIIGYTLLIFYAGYQVGRKKN</sequence>
<feature type="transmembrane region" description="Helical" evidence="1">
    <location>
        <begin position="63"/>
        <end position="86"/>
    </location>
</feature>
<protein>
    <submittedName>
        <fullName evidence="2">Uncharacterized protein</fullName>
    </submittedName>
</protein>
<gene>
    <name evidence="2" type="ORF">A6K24_14175</name>
</gene>
<dbReference type="RefSeq" id="WP_066340994.1">
    <property type="nucleotide sequence ID" value="NZ_LWSG01000046.1"/>
</dbReference>
<keyword evidence="1" id="KW-1133">Transmembrane helix</keyword>
<keyword evidence="1" id="KW-0472">Membrane</keyword>
<organism evidence="2 3">
    <name type="scientific">Metabacillus litoralis</name>
    <dbReference type="NCBI Taxonomy" id="152268"/>
    <lineage>
        <taxon>Bacteria</taxon>
        <taxon>Bacillati</taxon>
        <taxon>Bacillota</taxon>
        <taxon>Bacilli</taxon>
        <taxon>Bacillales</taxon>
        <taxon>Bacillaceae</taxon>
        <taxon>Metabacillus</taxon>
    </lineage>
</organism>
<dbReference type="OrthoDB" id="2879756at2"/>
<evidence type="ECO:0000256" key="1">
    <source>
        <dbReference type="SAM" id="Phobius"/>
    </source>
</evidence>
<reference evidence="3" key="1">
    <citation type="submission" date="2016-04" db="EMBL/GenBank/DDBJ databases">
        <authorList>
            <person name="Lyu Z."/>
            <person name="Lyu W."/>
        </authorList>
    </citation>
    <scope>NUCLEOTIDE SEQUENCE [LARGE SCALE GENOMIC DNA]</scope>
    <source>
        <strain evidence="3">C44</strain>
    </source>
</reference>
<evidence type="ECO:0000313" key="2">
    <source>
        <dbReference type="EMBL" id="OAS82192.1"/>
    </source>
</evidence>
<dbReference type="AlphaFoldDB" id="A0A179SPD2"/>
<proteinExistence type="predicted"/>
<name>A0A179SPD2_9BACI</name>
<dbReference type="Proteomes" id="UP000078534">
    <property type="component" value="Unassembled WGS sequence"/>
</dbReference>
<evidence type="ECO:0000313" key="3">
    <source>
        <dbReference type="Proteomes" id="UP000078534"/>
    </source>
</evidence>